<sequence length="107" mass="12364">MKNVPNREAKYVSSMVDYYDLILGLHADEATRPVAESARIRPAIIVPCCNFWSKEKLGRDELVEAIEKYYREHQVSYEHVTFPFKGPKNIGIISCPTTQSKERFKTL</sequence>
<evidence type="ECO:0000313" key="1">
    <source>
        <dbReference type="EMBL" id="VGO21522.1"/>
    </source>
</evidence>
<dbReference type="RefSeq" id="WP_136062974.1">
    <property type="nucleotide sequence ID" value="NZ_CAAHFH010000002.1"/>
</dbReference>
<dbReference type="EMBL" id="CAAHFH010000002">
    <property type="protein sequence ID" value="VGO21522.1"/>
    <property type="molecule type" value="Genomic_DNA"/>
</dbReference>
<dbReference type="AlphaFoldDB" id="A0A6C2UML5"/>
<dbReference type="Proteomes" id="UP000346198">
    <property type="component" value="Unassembled WGS sequence"/>
</dbReference>
<name>A0A6C2UML5_9BACT</name>
<organism evidence="1 2">
    <name type="scientific">Pontiella sulfatireligans</name>
    <dbReference type="NCBI Taxonomy" id="2750658"/>
    <lineage>
        <taxon>Bacteria</taxon>
        <taxon>Pseudomonadati</taxon>
        <taxon>Kiritimatiellota</taxon>
        <taxon>Kiritimatiellia</taxon>
        <taxon>Kiritimatiellales</taxon>
        <taxon>Pontiellaceae</taxon>
        <taxon>Pontiella</taxon>
    </lineage>
</organism>
<gene>
    <name evidence="1" type="ORF">SCARR_03596</name>
</gene>
<accession>A0A6C2UML5</accession>
<keyword evidence="2" id="KW-1185">Reference proteome</keyword>
<proteinExistence type="predicted"/>
<evidence type="ECO:0000313" key="2">
    <source>
        <dbReference type="Proteomes" id="UP000346198"/>
    </source>
</evidence>
<protein>
    <submittedName>
        <fullName evidence="1">Uncharacterized protein</fullName>
    </submittedName>
</protein>
<reference evidence="1 2" key="1">
    <citation type="submission" date="2019-04" db="EMBL/GenBank/DDBJ databases">
        <authorList>
            <person name="Van Vliet M D."/>
        </authorList>
    </citation>
    <scope>NUCLEOTIDE SEQUENCE [LARGE SCALE GENOMIC DNA]</scope>
    <source>
        <strain evidence="1 2">F21</strain>
    </source>
</reference>